<organism evidence="2 3">
    <name type="scientific">Oleoguttula mirabilis</name>
    <dbReference type="NCBI Taxonomy" id="1507867"/>
    <lineage>
        <taxon>Eukaryota</taxon>
        <taxon>Fungi</taxon>
        <taxon>Dikarya</taxon>
        <taxon>Ascomycota</taxon>
        <taxon>Pezizomycotina</taxon>
        <taxon>Dothideomycetes</taxon>
        <taxon>Dothideomycetidae</taxon>
        <taxon>Mycosphaerellales</taxon>
        <taxon>Teratosphaeriaceae</taxon>
        <taxon>Oleoguttula</taxon>
    </lineage>
</organism>
<feature type="region of interest" description="Disordered" evidence="1">
    <location>
        <begin position="63"/>
        <end position="92"/>
    </location>
</feature>
<evidence type="ECO:0000313" key="2">
    <source>
        <dbReference type="EMBL" id="KAK4543771.1"/>
    </source>
</evidence>
<reference evidence="2 3" key="1">
    <citation type="submission" date="2021-11" db="EMBL/GenBank/DDBJ databases">
        <title>Black yeast isolated from Biological Soil Crust.</title>
        <authorList>
            <person name="Kurbessoian T."/>
        </authorList>
    </citation>
    <scope>NUCLEOTIDE SEQUENCE [LARGE SCALE GENOMIC DNA]</scope>
    <source>
        <strain evidence="2 3">CCFEE 5522</strain>
    </source>
</reference>
<evidence type="ECO:0000313" key="3">
    <source>
        <dbReference type="Proteomes" id="UP001324427"/>
    </source>
</evidence>
<accession>A0AAV9JFE4</accession>
<proteinExistence type="predicted"/>
<feature type="region of interest" description="Disordered" evidence="1">
    <location>
        <begin position="1"/>
        <end position="49"/>
    </location>
</feature>
<dbReference type="AlphaFoldDB" id="A0AAV9JFE4"/>
<keyword evidence="3" id="KW-1185">Reference proteome</keyword>
<dbReference type="EMBL" id="JAVFHQ010000029">
    <property type="protein sequence ID" value="KAK4543771.1"/>
    <property type="molecule type" value="Genomic_DNA"/>
</dbReference>
<sequence>MTDDPRVAVPRPVRRQESTTTANFPPAPSSHRDRGDRPPVGTQPTQGPSFHALQRAAMYAAKGMDVPPPPFSRPSDRFAAGRKEQQTRGLDSLSHQRKMIEDRTAILITLQKLEKQGELPPELLNMVFENLAHVMCGSLFDITAPQHLDSIYSALPTNGDFTAILSRVLPFVMADRTIRFNLKFVAQQPGALLPPLPYHIDLQAPAQLLRNLDFTVSIHRRGITFPSQLYLAQDSVPHLKAYFPRLTKLSMTINDTSSQTATFLVGRDKKSELGIGGLSLYFAKLIAHAARLDLAGGKRVRVLHGISKAYLFIPRSDRKLEMSDSVSRRAAKARIWGVVCGSADGEDGDGFYEVHGEDAMEFEREMEGKLGVGKTL</sequence>
<comment type="caution">
    <text evidence="2">The sequence shown here is derived from an EMBL/GenBank/DDBJ whole genome shotgun (WGS) entry which is preliminary data.</text>
</comment>
<gene>
    <name evidence="2" type="ORF">LTR36_004804</name>
</gene>
<protein>
    <submittedName>
        <fullName evidence="2">Uncharacterized protein</fullName>
    </submittedName>
</protein>
<name>A0AAV9JFE4_9PEZI</name>
<dbReference type="Proteomes" id="UP001324427">
    <property type="component" value="Unassembled WGS sequence"/>
</dbReference>
<evidence type="ECO:0000256" key="1">
    <source>
        <dbReference type="SAM" id="MobiDB-lite"/>
    </source>
</evidence>
<feature type="compositionally biased region" description="Basic and acidic residues" evidence="1">
    <location>
        <begin position="74"/>
        <end position="86"/>
    </location>
</feature>